<dbReference type="InterPro" id="IPR050882">
    <property type="entry name" value="Prepilin_peptidase/N-MTase"/>
</dbReference>
<reference evidence="4 5" key="1">
    <citation type="submission" date="2019-06" db="EMBL/GenBank/DDBJ databases">
        <title>Sequencing the genomes of 1000 actinobacteria strains.</title>
        <authorList>
            <person name="Klenk H.-P."/>
        </authorList>
    </citation>
    <scope>NUCLEOTIDE SEQUENCE [LARGE SCALE GENOMIC DNA]</scope>
    <source>
        <strain evidence="4 5">DSM 41649</strain>
    </source>
</reference>
<keyword evidence="5" id="KW-1185">Reference proteome</keyword>
<feature type="transmembrane region" description="Helical" evidence="2">
    <location>
        <begin position="64"/>
        <end position="85"/>
    </location>
</feature>
<keyword evidence="2" id="KW-0472">Membrane</keyword>
<keyword evidence="2" id="KW-0812">Transmembrane</keyword>
<sequence length="208" mass="20784">MVIGLLAGAATGLAAAPLLRAAVVRYAVPYGEPPGTGPGQGLGPVALVAAGTGAALGSAAHWPLVTVLGWVGLFGVVLAFVDAAVFRLPDALTLPLGLGTAALLLLAEHRGEVLLRCLYAALVLGAVYGGLALVAPMGLGDVKLAPTLGAVLGWYGWAAVLSGFFLGFLLAGLWGGFQLLTRRTARGGELPFGPWMLLGALLAVLAAG</sequence>
<dbReference type="InterPro" id="IPR000045">
    <property type="entry name" value="Prepilin_IV_endopep_pep"/>
</dbReference>
<dbReference type="GO" id="GO:0032259">
    <property type="term" value="P:methylation"/>
    <property type="evidence" value="ECO:0007669"/>
    <property type="project" value="UniProtKB-KW"/>
</dbReference>
<feature type="transmembrane region" description="Helical" evidence="2">
    <location>
        <begin position="189"/>
        <end position="207"/>
    </location>
</feature>
<name>A0A561EUJ1_9ACTN</name>
<gene>
    <name evidence="4" type="ORF">FB465_4365</name>
</gene>
<dbReference type="GO" id="GO:0004190">
    <property type="term" value="F:aspartic-type endopeptidase activity"/>
    <property type="evidence" value="ECO:0007669"/>
    <property type="project" value="InterPro"/>
</dbReference>
<dbReference type="Pfam" id="PF01478">
    <property type="entry name" value="Peptidase_A24"/>
    <property type="match status" value="1"/>
</dbReference>
<keyword evidence="4" id="KW-0489">Methyltransferase</keyword>
<feature type="transmembrane region" description="Helical" evidence="2">
    <location>
        <begin position="37"/>
        <end position="57"/>
    </location>
</feature>
<dbReference type="Gene3D" id="1.20.120.1220">
    <property type="match status" value="1"/>
</dbReference>
<dbReference type="GO" id="GO:0005886">
    <property type="term" value="C:plasma membrane"/>
    <property type="evidence" value="ECO:0007669"/>
    <property type="project" value="TreeGrafter"/>
</dbReference>
<evidence type="ECO:0000256" key="2">
    <source>
        <dbReference type="SAM" id="Phobius"/>
    </source>
</evidence>
<evidence type="ECO:0000313" key="5">
    <source>
        <dbReference type="Proteomes" id="UP000318416"/>
    </source>
</evidence>
<evidence type="ECO:0000313" key="4">
    <source>
        <dbReference type="EMBL" id="TWE19251.1"/>
    </source>
</evidence>
<comment type="similarity">
    <text evidence="1">Belongs to the peptidase A24 family.</text>
</comment>
<dbReference type="PANTHER" id="PTHR30487">
    <property type="entry name" value="TYPE 4 PREPILIN-LIKE PROTEINS LEADER PEPTIDE-PROCESSING ENZYME"/>
    <property type="match status" value="1"/>
</dbReference>
<feature type="transmembrane region" description="Helical" evidence="2">
    <location>
        <begin position="114"/>
        <end position="134"/>
    </location>
</feature>
<dbReference type="RefSeq" id="WP_246192765.1">
    <property type="nucleotide sequence ID" value="NZ_BAAABR010000033.1"/>
</dbReference>
<accession>A0A561EUJ1</accession>
<dbReference type="PANTHER" id="PTHR30487:SF0">
    <property type="entry name" value="PREPILIN LEADER PEPTIDASE_N-METHYLTRANSFERASE-RELATED"/>
    <property type="match status" value="1"/>
</dbReference>
<comment type="caution">
    <text evidence="4">The sequence shown here is derived from an EMBL/GenBank/DDBJ whole genome shotgun (WGS) entry which is preliminary data.</text>
</comment>
<dbReference type="EMBL" id="VIVR01000001">
    <property type="protein sequence ID" value="TWE19251.1"/>
    <property type="molecule type" value="Genomic_DNA"/>
</dbReference>
<dbReference type="GO" id="GO:0008168">
    <property type="term" value="F:methyltransferase activity"/>
    <property type="evidence" value="ECO:0007669"/>
    <property type="project" value="UniProtKB-KW"/>
</dbReference>
<evidence type="ECO:0000259" key="3">
    <source>
        <dbReference type="Pfam" id="PF01478"/>
    </source>
</evidence>
<evidence type="ECO:0000256" key="1">
    <source>
        <dbReference type="ARBA" id="ARBA00005801"/>
    </source>
</evidence>
<dbReference type="Proteomes" id="UP000318416">
    <property type="component" value="Unassembled WGS sequence"/>
</dbReference>
<proteinExistence type="inferred from homology"/>
<organism evidence="4 5">
    <name type="scientific">Kitasatospora atroaurantiaca</name>
    <dbReference type="NCBI Taxonomy" id="285545"/>
    <lineage>
        <taxon>Bacteria</taxon>
        <taxon>Bacillati</taxon>
        <taxon>Actinomycetota</taxon>
        <taxon>Actinomycetes</taxon>
        <taxon>Kitasatosporales</taxon>
        <taxon>Streptomycetaceae</taxon>
        <taxon>Kitasatospora</taxon>
    </lineage>
</organism>
<keyword evidence="2" id="KW-1133">Transmembrane helix</keyword>
<feature type="transmembrane region" description="Helical" evidence="2">
    <location>
        <begin position="91"/>
        <end position="107"/>
    </location>
</feature>
<feature type="transmembrane region" description="Helical" evidence="2">
    <location>
        <begin position="154"/>
        <end position="177"/>
    </location>
</feature>
<keyword evidence="4" id="KW-0808">Transferase</keyword>
<protein>
    <submittedName>
        <fullName evidence="4">Leader peptidase (Prepilin peptidase)/N-methyltransferase</fullName>
    </submittedName>
</protein>
<dbReference type="AlphaFoldDB" id="A0A561EUJ1"/>
<feature type="domain" description="Prepilin type IV endopeptidase peptidase" evidence="3">
    <location>
        <begin position="74"/>
        <end position="175"/>
    </location>
</feature>
<dbReference type="GO" id="GO:0006465">
    <property type="term" value="P:signal peptide processing"/>
    <property type="evidence" value="ECO:0007669"/>
    <property type="project" value="TreeGrafter"/>
</dbReference>